<keyword evidence="4 5" id="KW-0472">Membrane</keyword>
<evidence type="ECO:0000256" key="2">
    <source>
        <dbReference type="ARBA" id="ARBA00022692"/>
    </source>
</evidence>
<protein>
    <submittedName>
        <fullName evidence="7">NfeD family protein</fullName>
    </submittedName>
</protein>
<reference evidence="7" key="1">
    <citation type="submission" date="2017-10" db="EMBL/GenBank/DDBJ databases">
        <title>Draft genome sequence of the planktic cyanobacteria Tychonema bourrellyi isolated from alpine lentic freshwater.</title>
        <authorList>
            <person name="Tett A."/>
            <person name="Armanini F."/>
            <person name="Asnicar F."/>
            <person name="Boscaini A."/>
            <person name="Pasolli E."/>
            <person name="Zolfo M."/>
            <person name="Donati C."/>
            <person name="Salmaso N."/>
            <person name="Segata N."/>
        </authorList>
    </citation>
    <scope>NUCLEOTIDE SEQUENCE</scope>
    <source>
        <strain evidence="7">FEM_GT703</strain>
    </source>
</reference>
<dbReference type="EMBL" id="NXIB02000227">
    <property type="protein sequence ID" value="PHX53264.1"/>
    <property type="molecule type" value="Genomic_DNA"/>
</dbReference>
<accession>A0A2G4EUQ9</accession>
<evidence type="ECO:0000313" key="7">
    <source>
        <dbReference type="EMBL" id="PHX53264.1"/>
    </source>
</evidence>
<dbReference type="Pfam" id="PF01957">
    <property type="entry name" value="NfeD"/>
    <property type="match status" value="1"/>
</dbReference>
<gene>
    <name evidence="7" type="ORF">CP500_022425</name>
</gene>
<evidence type="ECO:0000256" key="5">
    <source>
        <dbReference type="SAM" id="Phobius"/>
    </source>
</evidence>
<dbReference type="InterPro" id="IPR012340">
    <property type="entry name" value="NA-bd_OB-fold"/>
</dbReference>
<dbReference type="Proteomes" id="UP000226442">
    <property type="component" value="Unassembled WGS sequence"/>
</dbReference>
<feature type="transmembrane region" description="Helical" evidence="5">
    <location>
        <begin position="53"/>
        <end position="71"/>
    </location>
</feature>
<comment type="caution">
    <text evidence="7">The sequence shown here is derived from an EMBL/GenBank/DDBJ whole genome shotgun (WGS) entry which is preliminary data.</text>
</comment>
<dbReference type="Gene3D" id="2.40.50.140">
    <property type="entry name" value="Nucleic acid-binding proteins"/>
    <property type="match status" value="1"/>
</dbReference>
<name>A0A2G4EUQ9_9CYAN</name>
<dbReference type="AlphaFoldDB" id="A0A2G4EUQ9"/>
<dbReference type="RefSeq" id="WP_096830519.1">
    <property type="nucleotide sequence ID" value="NZ_NXIB02000227.1"/>
</dbReference>
<evidence type="ECO:0000256" key="4">
    <source>
        <dbReference type="ARBA" id="ARBA00023136"/>
    </source>
</evidence>
<keyword evidence="2 5" id="KW-0812">Transmembrane</keyword>
<organism evidence="7 8">
    <name type="scientific">Tychonema bourrellyi FEM_GT703</name>
    <dbReference type="NCBI Taxonomy" id="2040638"/>
    <lineage>
        <taxon>Bacteria</taxon>
        <taxon>Bacillati</taxon>
        <taxon>Cyanobacteriota</taxon>
        <taxon>Cyanophyceae</taxon>
        <taxon>Oscillatoriophycideae</taxon>
        <taxon>Oscillatoriales</taxon>
        <taxon>Microcoleaceae</taxon>
        <taxon>Tychonema</taxon>
    </lineage>
</organism>
<proteinExistence type="predicted"/>
<dbReference type="InterPro" id="IPR002810">
    <property type="entry name" value="NfeD-like_C"/>
</dbReference>
<keyword evidence="3 5" id="KW-1133">Transmembrane helix</keyword>
<sequence length="143" mass="15642">MIWTPTLLWLISGALLCLAELFLPTAFVAFMMGLSAFAVAAVSLFLPYVNLQIFLWMVFSTVFVLASRRLIPKGKARAIEDDKEAKTLTEIPPGEAGRVIYEGNSWRARCEDCGAAIPANQNVIVVGRKGTTLIVVPENLLNS</sequence>
<comment type="subcellular location">
    <subcellularLocation>
        <location evidence="1">Membrane</location>
        <topology evidence="1">Multi-pass membrane protein</topology>
    </subcellularLocation>
</comment>
<evidence type="ECO:0000256" key="1">
    <source>
        <dbReference type="ARBA" id="ARBA00004141"/>
    </source>
</evidence>
<feature type="transmembrane region" description="Helical" evidence="5">
    <location>
        <begin position="6"/>
        <end position="23"/>
    </location>
</feature>
<evidence type="ECO:0000313" key="8">
    <source>
        <dbReference type="Proteomes" id="UP000226442"/>
    </source>
</evidence>
<dbReference type="PANTHER" id="PTHR33507:SF3">
    <property type="entry name" value="INNER MEMBRANE PROTEIN YBBJ"/>
    <property type="match status" value="1"/>
</dbReference>
<dbReference type="InterPro" id="IPR052165">
    <property type="entry name" value="Membrane_assoc_protease"/>
</dbReference>
<dbReference type="OrthoDB" id="425662at2"/>
<dbReference type="GO" id="GO:0005886">
    <property type="term" value="C:plasma membrane"/>
    <property type="evidence" value="ECO:0007669"/>
    <property type="project" value="TreeGrafter"/>
</dbReference>
<feature type="domain" description="NfeD-like C-terminal" evidence="6">
    <location>
        <begin position="83"/>
        <end position="137"/>
    </location>
</feature>
<evidence type="ECO:0000256" key="3">
    <source>
        <dbReference type="ARBA" id="ARBA00022989"/>
    </source>
</evidence>
<evidence type="ECO:0000259" key="6">
    <source>
        <dbReference type="Pfam" id="PF01957"/>
    </source>
</evidence>
<keyword evidence="8" id="KW-1185">Reference proteome</keyword>
<dbReference type="PANTHER" id="PTHR33507">
    <property type="entry name" value="INNER MEMBRANE PROTEIN YBBJ"/>
    <property type="match status" value="1"/>
</dbReference>